<keyword evidence="1 3" id="KW-0808">Transferase</keyword>
<dbReference type="Pfam" id="PF09314">
    <property type="entry name" value="DUF1972"/>
    <property type="match status" value="1"/>
</dbReference>
<protein>
    <submittedName>
        <fullName evidence="3">Glycosyltransferase family 1 protein</fullName>
    </submittedName>
</protein>
<evidence type="ECO:0000256" key="1">
    <source>
        <dbReference type="ARBA" id="ARBA00022679"/>
    </source>
</evidence>
<proteinExistence type="predicted"/>
<comment type="caution">
    <text evidence="3">The sequence shown here is derived from an EMBL/GenBank/DDBJ whole genome shotgun (WGS) entry which is preliminary data.</text>
</comment>
<dbReference type="GO" id="GO:0016757">
    <property type="term" value="F:glycosyltransferase activity"/>
    <property type="evidence" value="ECO:0007669"/>
    <property type="project" value="TreeGrafter"/>
</dbReference>
<dbReference type="InterPro" id="IPR015393">
    <property type="entry name" value="DUF1972"/>
</dbReference>
<evidence type="ECO:0000259" key="2">
    <source>
        <dbReference type="Pfam" id="PF09314"/>
    </source>
</evidence>
<dbReference type="NCBIfam" id="NF046071">
    <property type="entry name" value="B1-4RhmsylTfaseCps2T"/>
    <property type="match status" value="1"/>
</dbReference>
<evidence type="ECO:0000313" key="4">
    <source>
        <dbReference type="Proteomes" id="UP000452141"/>
    </source>
</evidence>
<dbReference type="PANTHER" id="PTHR46401:SF2">
    <property type="entry name" value="GLYCOSYLTRANSFERASE WBBK-RELATED"/>
    <property type="match status" value="1"/>
</dbReference>
<dbReference type="SUPFAM" id="SSF53756">
    <property type="entry name" value="UDP-Glycosyltransferase/glycogen phosphorylase"/>
    <property type="match status" value="1"/>
</dbReference>
<feature type="domain" description="DUF1972" evidence="2">
    <location>
        <begin position="1"/>
        <end position="186"/>
    </location>
</feature>
<evidence type="ECO:0000313" key="3">
    <source>
        <dbReference type="EMBL" id="MST79633.1"/>
    </source>
</evidence>
<dbReference type="Proteomes" id="UP000452141">
    <property type="component" value="Unassembled WGS sequence"/>
</dbReference>
<accession>A0A844FMZ1</accession>
<reference evidence="3 4" key="1">
    <citation type="submission" date="2019-08" db="EMBL/GenBank/DDBJ databases">
        <title>In-depth cultivation of the pig gut microbiome towards novel bacterial diversity and tailored functional studies.</title>
        <authorList>
            <person name="Wylensek D."/>
            <person name="Hitch T.C.A."/>
            <person name="Clavel T."/>
        </authorList>
    </citation>
    <scope>NUCLEOTIDE SEQUENCE [LARGE SCALE GENOMIC DNA]</scope>
    <source>
        <strain evidence="3 4">WCA-470BD-2E</strain>
    </source>
</reference>
<dbReference type="Gene3D" id="3.40.50.2000">
    <property type="entry name" value="Glycogen Phosphorylase B"/>
    <property type="match status" value="2"/>
</dbReference>
<name>A0A844FMZ1_9LACO</name>
<gene>
    <name evidence="3" type="ORF">FYJ61_03870</name>
</gene>
<dbReference type="AlphaFoldDB" id="A0A844FMZ1"/>
<sequence>MGSKGLASYGGYESFVQQLLNQHADHEKIQYHVACKENGDGAMEGGGIRFKYRGANCFKIRVPEKLGPAQAIYYDLAALRYGIAYCKRHNLAAPIFYILACRIGPFMKTYVRQIHRLGGQVFINPDGHEWQRGKWPWLVRKYWQVSERLMVKHSDQVICDSIEIERYILRNYGKYRPETAFIAYGSQLAASPLDDSDQLFTDWLQEKKLQVKNYHLIVGRFVPENNFETMIREFMASKSRKDLAIITTANERFLAKLEEKLHFKADPRIKFVGTVYNQDLLKKIRENAYAYLHGHSVGGTNPSLLESLSSTKLNLLYDVGFNQEVARQAGLYWTKEPGSLRRLIEKVESFSQQAVEDFGKAAQRRVAQTYSWPAIAGEYEELWLK</sequence>
<organism evidence="3 4">
    <name type="scientific">Lactobacillus equicursoris</name>
    <dbReference type="NCBI Taxonomy" id="420645"/>
    <lineage>
        <taxon>Bacteria</taxon>
        <taxon>Bacillati</taxon>
        <taxon>Bacillota</taxon>
        <taxon>Bacilli</taxon>
        <taxon>Lactobacillales</taxon>
        <taxon>Lactobacillaceae</taxon>
        <taxon>Lactobacillus</taxon>
    </lineage>
</organism>
<dbReference type="GO" id="GO:0009103">
    <property type="term" value="P:lipopolysaccharide biosynthetic process"/>
    <property type="evidence" value="ECO:0007669"/>
    <property type="project" value="TreeGrafter"/>
</dbReference>
<dbReference type="EMBL" id="VUMW01000007">
    <property type="protein sequence ID" value="MST79633.1"/>
    <property type="molecule type" value="Genomic_DNA"/>
</dbReference>
<dbReference type="PANTHER" id="PTHR46401">
    <property type="entry name" value="GLYCOSYLTRANSFERASE WBBK-RELATED"/>
    <property type="match status" value="1"/>
</dbReference>